<dbReference type="PANTHER" id="PTHR15104:SF0">
    <property type="entry name" value="DIHYDROPTERIDINE REDUCTASE"/>
    <property type="match status" value="1"/>
</dbReference>
<dbReference type="SUPFAM" id="SSF51735">
    <property type="entry name" value="NAD(P)-binding Rossmann-fold domains"/>
    <property type="match status" value="1"/>
</dbReference>
<dbReference type="GO" id="GO:0004155">
    <property type="term" value="F:6,7-dihydropteridine reductase activity"/>
    <property type="evidence" value="ECO:0007669"/>
    <property type="project" value="TreeGrafter"/>
</dbReference>
<keyword evidence="6" id="KW-1185">Reference proteome</keyword>
<comment type="similarity">
    <text evidence="1">Belongs to the short-chain dehydrogenases/reductases (SDR) family.</text>
</comment>
<dbReference type="GeneID" id="94350371"/>
<comment type="caution">
    <text evidence="5">The sequence shown here is derived from an EMBL/GenBank/DDBJ whole genome shotgun (WGS) entry which is preliminary data.</text>
</comment>
<evidence type="ECO:0000256" key="2">
    <source>
        <dbReference type="ARBA" id="ARBA00011738"/>
    </source>
</evidence>
<comment type="subunit">
    <text evidence="2">Homodimer.</text>
</comment>
<accession>A0A976FDB2</accession>
<evidence type="ECO:0000256" key="4">
    <source>
        <dbReference type="ARBA" id="ARBA00023002"/>
    </source>
</evidence>
<dbReference type="AlphaFoldDB" id="A0A976FDB2"/>
<evidence type="ECO:0000313" key="5">
    <source>
        <dbReference type="EMBL" id="TDH64803.1"/>
    </source>
</evidence>
<name>A0A976FDB2_BRELC</name>
<organism evidence="5 6">
    <name type="scientific">Bremia lactucae</name>
    <name type="common">Lettuce downy mildew</name>
    <dbReference type="NCBI Taxonomy" id="4779"/>
    <lineage>
        <taxon>Eukaryota</taxon>
        <taxon>Sar</taxon>
        <taxon>Stramenopiles</taxon>
        <taxon>Oomycota</taxon>
        <taxon>Peronosporomycetes</taxon>
        <taxon>Peronosporales</taxon>
        <taxon>Peronosporaceae</taxon>
        <taxon>Bremia</taxon>
    </lineage>
</organism>
<dbReference type="GO" id="GO:0070404">
    <property type="term" value="F:NADH binding"/>
    <property type="evidence" value="ECO:0007669"/>
    <property type="project" value="TreeGrafter"/>
</dbReference>
<dbReference type="Proteomes" id="UP000294530">
    <property type="component" value="Unassembled WGS sequence"/>
</dbReference>
<dbReference type="PANTHER" id="PTHR15104">
    <property type="entry name" value="DIHYDROPTERIDINE REDUCTASE"/>
    <property type="match status" value="1"/>
</dbReference>
<evidence type="ECO:0000313" key="6">
    <source>
        <dbReference type="Proteomes" id="UP000294530"/>
    </source>
</evidence>
<dbReference type="GO" id="GO:0070402">
    <property type="term" value="F:NADPH binding"/>
    <property type="evidence" value="ECO:0007669"/>
    <property type="project" value="TreeGrafter"/>
</dbReference>
<dbReference type="KEGG" id="blac:94350371"/>
<reference evidence="5 6" key="1">
    <citation type="journal article" date="2021" name="Genome Biol.">
        <title>AFLAP: assembly-free linkage analysis pipeline using k-mers from genome sequencing data.</title>
        <authorList>
            <person name="Fletcher K."/>
            <person name="Zhang L."/>
            <person name="Gil J."/>
            <person name="Han R."/>
            <person name="Cavanaugh K."/>
            <person name="Michelmore R."/>
        </authorList>
    </citation>
    <scope>NUCLEOTIDE SEQUENCE [LARGE SCALE GENOMIC DNA]</scope>
    <source>
        <strain evidence="5 6">SF5</strain>
    </source>
</reference>
<sequence>MSKKQVVVGSAATYLESHLLESEGLLVLASATAALRATSLMVSYGASKAATHHLVAKKSSVLGVLPTTIDTPMNRKYIADADFSTWTKAEYIAAKMFEWSNAS</sequence>
<dbReference type="OrthoDB" id="435593at2759"/>
<dbReference type="GO" id="GO:0006559">
    <property type="term" value="P:L-phenylalanine catabolic process"/>
    <property type="evidence" value="ECO:0007669"/>
    <property type="project" value="TreeGrafter"/>
</dbReference>
<evidence type="ECO:0000256" key="1">
    <source>
        <dbReference type="ARBA" id="ARBA00006484"/>
    </source>
</evidence>
<dbReference type="InterPro" id="IPR036291">
    <property type="entry name" value="NAD(P)-bd_dom_sf"/>
</dbReference>
<evidence type="ECO:0000256" key="3">
    <source>
        <dbReference type="ARBA" id="ARBA00022857"/>
    </source>
</evidence>
<dbReference type="Gene3D" id="3.40.50.720">
    <property type="entry name" value="NAD(P)-binding Rossmann-like Domain"/>
    <property type="match status" value="1"/>
</dbReference>
<dbReference type="GO" id="GO:0006729">
    <property type="term" value="P:tetrahydrobiopterin biosynthetic process"/>
    <property type="evidence" value="ECO:0007669"/>
    <property type="project" value="TreeGrafter"/>
</dbReference>
<dbReference type="RefSeq" id="XP_067814302.1">
    <property type="nucleotide sequence ID" value="XM_067964700.1"/>
</dbReference>
<gene>
    <name evidence="5" type="ORF">CCR75_006632</name>
</gene>
<proteinExistence type="inferred from homology"/>
<keyword evidence="4" id="KW-0560">Oxidoreductase</keyword>
<protein>
    <submittedName>
        <fullName evidence="5">Uncharacterized protein</fullName>
    </submittedName>
</protein>
<keyword evidence="3" id="KW-0521">NADP</keyword>
<dbReference type="GO" id="GO:0005737">
    <property type="term" value="C:cytoplasm"/>
    <property type="evidence" value="ECO:0007669"/>
    <property type="project" value="TreeGrafter"/>
</dbReference>
<dbReference type="EMBL" id="SHOA02000220">
    <property type="protein sequence ID" value="TDH64803.1"/>
    <property type="molecule type" value="Genomic_DNA"/>
</dbReference>